<dbReference type="AlphaFoldDB" id="A0A9W7D249"/>
<sequence>MSANPSALSNVSASVPAEDNTANSTSYPTAVTLTVERNLTTAFAEVASSSEKQPLCPTSPHIDDEDVSAEEESADDASSDLESVESVESFDINVTKPQETIESYGALDSDAENDDGFDNDEVMFEFNALDEFEDEDEAVTPDLLFDEALLAAVGRMEGLTIENLSSKRSSVILDEMASSGCPISQALYPYMEGSYENRADNCMREDYPGLFDGEYGPTQTAMTAAVTPVCALFDFMTPGLWNDIATASEDYFVKKIDEHVN</sequence>
<feature type="region of interest" description="Disordered" evidence="1">
    <location>
        <begin position="45"/>
        <end position="86"/>
    </location>
</feature>
<evidence type="ECO:0000313" key="3">
    <source>
        <dbReference type="Proteomes" id="UP001165121"/>
    </source>
</evidence>
<reference evidence="2" key="1">
    <citation type="submission" date="2023-04" db="EMBL/GenBank/DDBJ databases">
        <title>Phytophthora fragariaefolia NBRC 109709.</title>
        <authorList>
            <person name="Ichikawa N."/>
            <person name="Sato H."/>
            <person name="Tonouchi N."/>
        </authorList>
    </citation>
    <scope>NUCLEOTIDE SEQUENCE</scope>
    <source>
        <strain evidence="2">NBRC 109709</strain>
    </source>
</reference>
<dbReference type="PANTHER" id="PTHR37069">
    <property type="entry name" value="DDE_TNP_1_7 DOMAIN-CONTAINING PROTEIN"/>
    <property type="match status" value="1"/>
</dbReference>
<evidence type="ECO:0000313" key="2">
    <source>
        <dbReference type="EMBL" id="GMF50351.1"/>
    </source>
</evidence>
<dbReference type="EMBL" id="BSXT01002680">
    <property type="protein sequence ID" value="GMF50351.1"/>
    <property type="molecule type" value="Genomic_DNA"/>
</dbReference>
<feature type="compositionally biased region" description="Acidic residues" evidence="1">
    <location>
        <begin position="63"/>
        <end position="85"/>
    </location>
</feature>
<organism evidence="2 3">
    <name type="scientific">Phytophthora fragariaefolia</name>
    <dbReference type="NCBI Taxonomy" id="1490495"/>
    <lineage>
        <taxon>Eukaryota</taxon>
        <taxon>Sar</taxon>
        <taxon>Stramenopiles</taxon>
        <taxon>Oomycota</taxon>
        <taxon>Peronosporomycetes</taxon>
        <taxon>Peronosporales</taxon>
        <taxon>Peronosporaceae</taxon>
        <taxon>Phytophthora</taxon>
    </lineage>
</organism>
<protein>
    <submittedName>
        <fullName evidence="2">Unnamed protein product</fullName>
    </submittedName>
</protein>
<feature type="compositionally biased region" description="Polar residues" evidence="1">
    <location>
        <begin position="20"/>
        <end position="29"/>
    </location>
</feature>
<dbReference type="OrthoDB" id="129209at2759"/>
<name>A0A9W7D249_9STRA</name>
<dbReference type="Proteomes" id="UP001165121">
    <property type="component" value="Unassembled WGS sequence"/>
</dbReference>
<gene>
    <name evidence="2" type="ORF">Pfra01_002008000</name>
</gene>
<comment type="caution">
    <text evidence="2">The sequence shown here is derived from an EMBL/GenBank/DDBJ whole genome shotgun (WGS) entry which is preliminary data.</text>
</comment>
<proteinExistence type="predicted"/>
<feature type="compositionally biased region" description="Polar residues" evidence="1">
    <location>
        <begin position="1"/>
        <end position="13"/>
    </location>
</feature>
<feature type="region of interest" description="Disordered" evidence="1">
    <location>
        <begin position="1"/>
        <end position="29"/>
    </location>
</feature>
<evidence type="ECO:0000256" key="1">
    <source>
        <dbReference type="SAM" id="MobiDB-lite"/>
    </source>
</evidence>
<dbReference type="PANTHER" id="PTHR37069:SF2">
    <property type="entry name" value="PIGGYBAC TRANSPOSABLE ELEMENT-DERIVED PROTEIN DOMAIN-CONTAINING PROTEIN"/>
    <property type="match status" value="1"/>
</dbReference>
<keyword evidence="3" id="KW-1185">Reference proteome</keyword>
<accession>A0A9W7D249</accession>